<dbReference type="Pfam" id="PF04539">
    <property type="entry name" value="Sigma70_r3"/>
    <property type="match status" value="1"/>
</dbReference>
<dbReference type="CDD" id="cd06171">
    <property type="entry name" value="Sigma70_r4"/>
    <property type="match status" value="1"/>
</dbReference>
<dbReference type="PRINTS" id="PR00046">
    <property type="entry name" value="SIGMA70FCT"/>
</dbReference>
<dbReference type="InterPro" id="IPR014322">
    <property type="entry name" value="RNA_pol_sigma-B/F/G"/>
</dbReference>
<proteinExistence type="predicted"/>
<dbReference type="Gene3D" id="1.10.10.10">
    <property type="entry name" value="Winged helix-like DNA-binding domain superfamily/Winged helix DNA-binding domain"/>
    <property type="match status" value="2"/>
</dbReference>
<sequence length="342" mass="37988">MSRLRRDLIGLMPTQVSGYSAFRVCYAFPARKAGTTAHRSTAAGCPSSTDGPRTDPRDVLDTEAVIPVHTQTLSPPARTASPRKRDGYDDVLDMFRELAVLDRDSAAFRRQREAIIARCLPLADHIARRFRGRGEGHEDLVQVARVGLLNAVNRFDVDSANDFLAFAVPTMMGEVRRYFRDHGWSLKVPRRLKELNVRLNAARADLTQELNRAPTPSELAKYLGIDREEVVEGLVAANAYSTRSTEQPTTFSGDGEGLSLQDTFGAPDDNIQKVIDVNTVQPLLAALPERDRLVLKLRFFEDRTQSQIAEQIGVSQMHVSRLLARALATLRDQVGDEPATHS</sequence>
<dbReference type="EMBL" id="CP000656">
    <property type="protein sequence ID" value="ABP46343.1"/>
    <property type="molecule type" value="Genomic_DNA"/>
</dbReference>
<dbReference type="InterPro" id="IPR007624">
    <property type="entry name" value="RNA_pol_sigma70_r3"/>
</dbReference>
<evidence type="ECO:0000259" key="8">
    <source>
        <dbReference type="Pfam" id="PF04545"/>
    </source>
</evidence>
<feature type="domain" description="RNA polymerase sigma-70 region 2" evidence="7">
    <location>
        <begin position="116"/>
        <end position="184"/>
    </location>
</feature>
<dbReference type="eggNOG" id="COG1191">
    <property type="taxonomic scope" value="Bacteria"/>
</dbReference>
<dbReference type="InterPro" id="IPR036388">
    <property type="entry name" value="WH-like_DNA-bd_sf"/>
</dbReference>
<dbReference type="InterPro" id="IPR013324">
    <property type="entry name" value="RNA_pol_sigma_r3/r4-like"/>
</dbReference>
<gene>
    <name evidence="9" type="ordered locus">Mflv_3871</name>
</gene>
<dbReference type="NCBIfam" id="TIGR02937">
    <property type="entry name" value="sigma70-ECF"/>
    <property type="match status" value="1"/>
</dbReference>
<dbReference type="SUPFAM" id="SSF88659">
    <property type="entry name" value="Sigma3 and sigma4 domains of RNA polymerase sigma factors"/>
    <property type="match status" value="2"/>
</dbReference>
<keyword evidence="1" id="KW-0805">Transcription regulation</keyword>
<dbReference type="GO" id="GO:0003677">
    <property type="term" value="F:DNA binding"/>
    <property type="evidence" value="ECO:0007669"/>
    <property type="project" value="UniProtKB-KW"/>
</dbReference>
<dbReference type="InterPro" id="IPR000943">
    <property type="entry name" value="RNA_pol_sigma70"/>
</dbReference>
<dbReference type="InterPro" id="IPR014284">
    <property type="entry name" value="RNA_pol_sigma-70_dom"/>
</dbReference>
<dbReference type="STRING" id="350054.Mflv_3871"/>
<feature type="domain" description="RNA polymerase sigma-70 region 3" evidence="6">
    <location>
        <begin position="194"/>
        <end position="263"/>
    </location>
</feature>
<dbReference type="AlphaFoldDB" id="A4TCX2"/>
<feature type="region of interest" description="Disordered" evidence="5">
    <location>
        <begin position="37"/>
        <end position="56"/>
    </location>
</feature>
<evidence type="ECO:0000256" key="2">
    <source>
        <dbReference type="ARBA" id="ARBA00023082"/>
    </source>
</evidence>
<evidence type="ECO:0000256" key="4">
    <source>
        <dbReference type="ARBA" id="ARBA00023163"/>
    </source>
</evidence>
<dbReference type="InterPro" id="IPR007627">
    <property type="entry name" value="RNA_pol_sigma70_r2"/>
</dbReference>
<dbReference type="NCBIfam" id="TIGR02980">
    <property type="entry name" value="SigBFG"/>
    <property type="match status" value="1"/>
</dbReference>
<keyword evidence="4" id="KW-0804">Transcription</keyword>
<dbReference type="InterPro" id="IPR007630">
    <property type="entry name" value="RNA_pol_sigma70_r4"/>
</dbReference>
<dbReference type="SUPFAM" id="SSF88946">
    <property type="entry name" value="Sigma2 domain of RNA polymerase sigma factors"/>
    <property type="match status" value="1"/>
</dbReference>
<evidence type="ECO:0000259" key="6">
    <source>
        <dbReference type="Pfam" id="PF04539"/>
    </source>
</evidence>
<evidence type="ECO:0000313" key="9">
    <source>
        <dbReference type="EMBL" id="ABP46343.1"/>
    </source>
</evidence>
<evidence type="ECO:0000256" key="5">
    <source>
        <dbReference type="SAM" id="MobiDB-lite"/>
    </source>
</evidence>
<name>A4TCX2_MYCGI</name>
<reference evidence="9" key="1">
    <citation type="submission" date="2007-04" db="EMBL/GenBank/DDBJ databases">
        <authorList>
            <consortium name="US DOE Joint Genome Institute"/>
            <person name="Copeland A."/>
            <person name="Lucas S."/>
            <person name="Lapidus A."/>
            <person name="Barry K."/>
            <person name="Detter J.C."/>
            <person name="Glavina del Rio T."/>
            <person name="Hammon N."/>
            <person name="Israni S."/>
            <person name="Dalin E."/>
            <person name="Tice H."/>
            <person name="Pitluck S."/>
            <person name="Chain P."/>
            <person name="Malfatti S."/>
            <person name="Shin M."/>
            <person name="Vergez L."/>
            <person name="Schmutz J."/>
            <person name="Larimer F."/>
            <person name="Land M."/>
            <person name="Hauser L."/>
            <person name="Kyrpides N."/>
            <person name="Mikhailova N."/>
            <person name="Miller C."/>
            <person name="Richardson P."/>
        </authorList>
    </citation>
    <scope>NUCLEOTIDE SEQUENCE</scope>
    <source>
        <strain evidence="9">PYR-GCK</strain>
    </source>
</reference>
<evidence type="ECO:0000259" key="7">
    <source>
        <dbReference type="Pfam" id="PF04542"/>
    </source>
</evidence>
<reference evidence="9" key="2">
    <citation type="journal article" date="2013" name="PLoS ONE">
        <title>A Gene Expression Study of the Activities of Aromatic Ring-Cleavage Dioxygenases in Mycobacterium gilvum PYR-GCK to Changes in Salinity and pH during Pyrene Degradation.</title>
        <authorList>
            <person name="Badejo A.C."/>
            <person name="Badejo A.O."/>
            <person name="Shin K.H."/>
            <person name="Chai Y.G."/>
        </authorList>
    </citation>
    <scope>NUCLEOTIDE SEQUENCE [LARGE SCALE GENOMIC DNA]</scope>
    <source>
        <strain evidence="9">PYR-GCK</strain>
    </source>
</reference>
<feature type="domain" description="RNA polymerase sigma-70 region 4" evidence="8">
    <location>
        <begin position="283"/>
        <end position="331"/>
    </location>
</feature>
<dbReference type="Gene3D" id="1.20.120.1810">
    <property type="match status" value="1"/>
</dbReference>
<dbReference type="Pfam" id="PF04542">
    <property type="entry name" value="Sigma70_r2"/>
    <property type="match status" value="1"/>
</dbReference>
<dbReference type="KEGG" id="mgi:Mflv_3871"/>
<evidence type="ECO:0000256" key="1">
    <source>
        <dbReference type="ARBA" id="ARBA00023015"/>
    </source>
</evidence>
<evidence type="ECO:0000256" key="3">
    <source>
        <dbReference type="ARBA" id="ARBA00023125"/>
    </source>
</evidence>
<keyword evidence="2" id="KW-0731">Sigma factor</keyword>
<dbReference type="HOGENOM" id="CLU_014793_8_5_11"/>
<keyword evidence="3" id="KW-0238">DNA-binding</keyword>
<dbReference type="NCBIfam" id="NF005514">
    <property type="entry name" value="PRK07122.1"/>
    <property type="match status" value="1"/>
</dbReference>
<organism evidence="9">
    <name type="scientific">Mycolicibacterium gilvum (strain PYR-GCK)</name>
    <name type="common">Mycobacterium gilvum (strain PYR-GCK)</name>
    <dbReference type="NCBI Taxonomy" id="350054"/>
    <lineage>
        <taxon>Bacteria</taxon>
        <taxon>Bacillati</taxon>
        <taxon>Actinomycetota</taxon>
        <taxon>Actinomycetes</taxon>
        <taxon>Mycobacteriales</taxon>
        <taxon>Mycobacteriaceae</taxon>
        <taxon>Mycolicibacterium</taxon>
    </lineage>
</organism>
<dbReference type="PANTHER" id="PTHR30385">
    <property type="entry name" value="SIGMA FACTOR F FLAGELLAR"/>
    <property type="match status" value="1"/>
</dbReference>
<protein>
    <submittedName>
        <fullName evidence="9">RNA polymerase, sigma 28 subunit, FliA/WhiG family</fullName>
    </submittedName>
</protein>
<dbReference type="GO" id="GO:0006352">
    <property type="term" value="P:DNA-templated transcription initiation"/>
    <property type="evidence" value="ECO:0007669"/>
    <property type="project" value="InterPro"/>
</dbReference>
<dbReference type="Pfam" id="PF04545">
    <property type="entry name" value="Sigma70_r4"/>
    <property type="match status" value="1"/>
</dbReference>
<accession>A4TCX2</accession>
<dbReference type="GO" id="GO:0016987">
    <property type="term" value="F:sigma factor activity"/>
    <property type="evidence" value="ECO:0007669"/>
    <property type="project" value="UniProtKB-KW"/>
</dbReference>
<dbReference type="InterPro" id="IPR013325">
    <property type="entry name" value="RNA_pol_sigma_r2"/>
</dbReference>
<dbReference type="PANTHER" id="PTHR30385:SF4">
    <property type="entry name" value="RNA POLYMERASE SIGMA-E FACTOR"/>
    <property type="match status" value="1"/>
</dbReference>